<protein>
    <submittedName>
        <fullName evidence="1">Uncharacterized protein</fullName>
    </submittedName>
</protein>
<dbReference type="GO" id="GO:0051118">
    <property type="term" value="F:glucan endo-1,3-alpha-glucosidase activity"/>
    <property type="evidence" value="ECO:0007669"/>
    <property type="project" value="InterPro"/>
</dbReference>
<evidence type="ECO:0000313" key="1">
    <source>
        <dbReference type="EMBL" id="OQD80306.1"/>
    </source>
</evidence>
<dbReference type="Gene3D" id="3.20.20.80">
    <property type="entry name" value="Glycosidases"/>
    <property type="match status" value="1"/>
</dbReference>
<dbReference type="Proteomes" id="UP000191672">
    <property type="component" value="Unassembled WGS sequence"/>
</dbReference>
<evidence type="ECO:0000313" key="2">
    <source>
        <dbReference type="Proteomes" id="UP000191672"/>
    </source>
</evidence>
<accession>A0A1V6PUY8</accession>
<dbReference type="STRING" id="416450.A0A1V6PUY8"/>
<reference evidence="2" key="1">
    <citation type="journal article" date="2017" name="Nat. Microbiol.">
        <title>Global analysis of biosynthetic gene clusters reveals vast potential of secondary metabolite production in Penicillium species.</title>
        <authorList>
            <person name="Nielsen J.C."/>
            <person name="Grijseels S."/>
            <person name="Prigent S."/>
            <person name="Ji B."/>
            <person name="Dainat J."/>
            <person name="Nielsen K.F."/>
            <person name="Frisvad J.C."/>
            <person name="Workman M."/>
            <person name="Nielsen J."/>
        </authorList>
    </citation>
    <scope>NUCLEOTIDE SEQUENCE [LARGE SCALE GENOMIC DNA]</scope>
    <source>
        <strain evidence="2">IBT 31811</strain>
    </source>
</reference>
<name>A0A1V6PUY8_9EURO</name>
<dbReference type="Pfam" id="PF03659">
    <property type="entry name" value="Glyco_hydro_71"/>
    <property type="match status" value="1"/>
</dbReference>
<gene>
    <name evidence="1" type="ORF">PENANT_c037G00254</name>
</gene>
<sequence>MAWEDKTNDASLEMAFTAANAKGSKIFFSFDYAGNGPWDQEVLTSMIPKYGSSFAYFLCNGKPFVSTFKGPGNADDWVTLKAKTNCSFVPDWSSVGANPAVELTNGVADGLFSWLPLVGTGRARARFQSLSPAFSLSRWSDIEKGATVSTTADVSADLSFWVRRSHMKYVMC</sequence>
<dbReference type="EMBL" id="MDYN01000037">
    <property type="protein sequence ID" value="OQD80306.1"/>
    <property type="molecule type" value="Genomic_DNA"/>
</dbReference>
<dbReference type="InterPro" id="IPR005197">
    <property type="entry name" value="Glyco_hydro_71"/>
</dbReference>
<keyword evidence="2" id="KW-1185">Reference proteome</keyword>
<comment type="caution">
    <text evidence="1">The sequence shown here is derived from an EMBL/GenBank/DDBJ whole genome shotgun (WGS) entry which is preliminary data.</text>
</comment>
<organism evidence="1 2">
    <name type="scientific">Penicillium antarcticum</name>
    <dbReference type="NCBI Taxonomy" id="416450"/>
    <lineage>
        <taxon>Eukaryota</taxon>
        <taxon>Fungi</taxon>
        <taxon>Dikarya</taxon>
        <taxon>Ascomycota</taxon>
        <taxon>Pezizomycotina</taxon>
        <taxon>Eurotiomycetes</taxon>
        <taxon>Eurotiomycetidae</taxon>
        <taxon>Eurotiales</taxon>
        <taxon>Aspergillaceae</taxon>
        <taxon>Penicillium</taxon>
    </lineage>
</organism>
<dbReference type="AlphaFoldDB" id="A0A1V6PUY8"/>
<proteinExistence type="predicted"/>